<evidence type="ECO:0000256" key="1">
    <source>
        <dbReference type="ARBA" id="ARBA00004196"/>
    </source>
</evidence>
<keyword evidence="4" id="KW-0408">Iron</keyword>
<evidence type="ECO:0000256" key="5">
    <source>
        <dbReference type="ARBA" id="ARBA00022729"/>
    </source>
</evidence>
<accession>A0A1S7TV89</accession>
<dbReference type="InterPro" id="IPR002491">
    <property type="entry name" value="ABC_transptr_periplasmic_BD"/>
</dbReference>
<dbReference type="Gene3D" id="3.40.50.1980">
    <property type="entry name" value="Nitrogenase molybdenum iron protein domain"/>
    <property type="match status" value="2"/>
</dbReference>
<evidence type="ECO:0000256" key="2">
    <source>
        <dbReference type="ARBA" id="ARBA00008814"/>
    </source>
</evidence>
<dbReference type="InterPro" id="IPR051313">
    <property type="entry name" value="Bact_iron-sidero_bind"/>
</dbReference>
<dbReference type="Proteomes" id="UP000192140">
    <property type="component" value="Unassembled WGS sequence"/>
</dbReference>
<dbReference type="NCBIfam" id="NF008200">
    <property type="entry name" value="PRK10957.1"/>
    <property type="match status" value="1"/>
</dbReference>
<dbReference type="GO" id="GO:0030288">
    <property type="term" value="C:outer membrane-bounded periplasmic space"/>
    <property type="evidence" value="ECO:0007669"/>
    <property type="project" value="TreeGrafter"/>
</dbReference>
<dbReference type="PANTHER" id="PTHR30532">
    <property type="entry name" value="IRON III DICITRATE-BINDING PERIPLASMIC PROTEIN"/>
    <property type="match status" value="1"/>
</dbReference>
<dbReference type="EMBL" id="FCNP01000033">
    <property type="protein sequence ID" value="CVI58509.1"/>
    <property type="molecule type" value="Genomic_DNA"/>
</dbReference>
<sequence>MSIGIIGRFAARIITAAIAFLLFWSAANAEENWPRSFTNVDGSQTEIPAKPRKILSTSVSLTGTLLAINAPVVASGSAANGQFFAQWAAVASERKVENAWPAGKVDLEAVYAAQPDLIVVTTSGAGSVKDQLGAFRQIAPTILVDDGALSWQGLATELGRATGLESEAAASIKDFDAYVAAARAKIKIPDGKANIISFNGAGQSNPIGRATGPHAALLSALGFDIEDPDPAWHTQAESRDDFVWANYEHLVDLKAGTTFILRVDDRKAAAFRNDPVLANVPSVKSSHVYGLGVNSFRIDYYSGKEIVDGIVANFGH</sequence>
<evidence type="ECO:0000256" key="3">
    <source>
        <dbReference type="ARBA" id="ARBA00022448"/>
    </source>
</evidence>
<keyword evidence="4" id="KW-0406">Ion transport</keyword>
<dbReference type="PROSITE" id="PS50983">
    <property type="entry name" value="FE_B12_PBP"/>
    <property type="match status" value="1"/>
</dbReference>
<evidence type="ECO:0000259" key="6">
    <source>
        <dbReference type="PROSITE" id="PS50983"/>
    </source>
</evidence>
<proteinExistence type="inferred from homology"/>
<comment type="caution">
    <text evidence="7">The sequence shown here is derived from an EMBL/GenBank/DDBJ whole genome shotgun (WGS) entry which is preliminary data.</text>
</comment>
<dbReference type="Pfam" id="PF01497">
    <property type="entry name" value="Peripla_BP_2"/>
    <property type="match status" value="1"/>
</dbReference>
<dbReference type="GO" id="GO:1901678">
    <property type="term" value="P:iron coordination entity transport"/>
    <property type="evidence" value="ECO:0007669"/>
    <property type="project" value="UniProtKB-ARBA"/>
</dbReference>
<dbReference type="SUPFAM" id="SSF53807">
    <property type="entry name" value="Helical backbone' metal receptor"/>
    <property type="match status" value="1"/>
</dbReference>
<dbReference type="AlphaFoldDB" id="A0A1S7TV89"/>
<comment type="subcellular location">
    <subcellularLocation>
        <location evidence="1">Cell envelope</location>
    </subcellularLocation>
</comment>
<feature type="domain" description="Fe/B12 periplasmic-binding" evidence="6">
    <location>
        <begin position="53"/>
        <end position="316"/>
    </location>
</feature>
<keyword evidence="5" id="KW-0732">Signal</keyword>
<evidence type="ECO:0000256" key="4">
    <source>
        <dbReference type="ARBA" id="ARBA00022496"/>
    </source>
</evidence>
<evidence type="ECO:0000313" key="8">
    <source>
        <dbReference type="Proteomes" id="UP000192140"/>
    </source>
</evidence>
<protein>
    <submittedName>
        <fullName evidence="7">Iron-enterobactin transporter periplasmic binding protein</fullName>
    </submittedName>
</protein>
<dbReference type="PANTHER" id="PTHR30532:SF24">
    <property type="entry name" value="FERRIC ENTEROBACTIN-BINDING PERIPLASMIC PROTEIN FEPB"/>
    <property type="match status" value="1"/>
</dbReference>
<keyword evidence="8" id="KW-1185">Reference proteome</keyword>
<name>A0A1S7TV89_9HYPH</name>
<evidence type="ECO:0000313" key="7">
    <source>
        <dbReference type="EMBL" id="CVI58509.1"/>
    </source>
</evidence>
<dbReference type="RefSeq" id="WP_080854021.1">
    <property type="nucleotide sequence ID" value="NZ_LT009776.1"/>
</dbReference>
<keyword evidence="4" id="KW-0410">Iron transport</keyword>
<gene>
    <name evidence="7" type="ORF">AGR7A_Lc120119</name>
</gene>
<organism evidence="7 8">
    <name type="scientific">Agrobacterium deltaense NCPPB 1641</name>
    <dbReference type="NCBI Taxonomy" id="1183425"/>
    <lineage>
        <taxon>Bacteria</taxon>
        <taxon>Pseudomonadati</taxon>
        <taxon>Pseudomonadota</taxon>
        <taxon>Alphaproteobacteria</taxon>
        <taxon>Hyphomicrobiales</taxon>
        <taxon>Rhizobiaceae</taxon>
        <taxon>Rhizobium/Agrobacterium group</taxon>
        <taxon>Agrobacterium</taxon>
    </lineage>
</organism>
<reference evidence="7" key="1">
    <citation type="submission" date="2016-01" db="EMBL/GenBank/DDBJ databases">
        <authorList>
            <person name="Regsiter A."/>
            <person name="william w."/>
        </authorList>
    </citation>
    <scope>NUCLEOTIDE SEQUENCE</scope>
    <source>
        <strain evidence="7">NCPPB 1641</strain>
    </source>
</reference>
<keyword evidence="3" id="KW-0813">Transport</keyword>
<comment type="similarity">
    <text evidence="2">Belongs to the bacterial solute-binding protein 8 family.</text>
</comment>